<evidence type="ECO:0000256" key="1">
    <source>
        <dbReference type="SAM" id="MobiDB-lite"/>
    </source>
</evidence>
<feature type="compositionally biased region" description="Low complexity" evidence="1">
    <location>
        <begin position="193"/>
        <end position="204"/>
    </location>
</feature>
<feature type="region of interest" description="Disordered" evidence="1">
    <location>
        <begin position="1"/>
        <end position="23"/>
    </location>
</feature>
<dbReference type="PANTHER" id="PTHR35711">
    <property type="entry name" value="EXPRESSED PROTEIN"/>
    <property type="match status" value="1"/>
</dbReference>
<dbReference type="InterPro" id="IPR035979">
    <property type="entry name" value="RBD_domain_sf"/>
</dbReference>
<organism evidence="2 3">
    <name type="scientific">Colletotrichum spinosum</name>
    <dbReference type="NCBI Taxonomy" id="1347390"/>
    <lineage>
        <taxon>Eukaryota</taxon>
        <taxon>Fungi</taxon>
        <taxon>Dikarya</taxon>
        <taxon>Ascomycota</taxon>
        <taxon>Pezizomycotina</taxon>
        <taxon>Sordariomycetes</taxon>
        <taxon>Hypocreomycetidae</taxon>
        <taxon>Glomerellales</taxon>
        <taxon>Glomerellaceae</taxon>
        <taxon>Colletotrichum</taxon>
        <taxon>Colletotrichum orbiculare species complex</taxon>
    </lineage>
</organism>
<feature type="region of interest" description="Disordered" evidence="1">
    <location>
        <begin position="248"/>
        <end position="493"/>
    </location>
</feature>
<feature type="compositionally biased region" description="Polar residues" evidence="1">
    <location>
        <begin position="1"/>
        <end position="11"/>
    </location>
</feature>
<feature type="compositionally biased region" description="Acidic residues" evidence="1">
    <location>
        <begin position="526"/>
        <end position="538"/>
    </location>
</feature>
<accession>A0A4R8QDM2</accession>
<feature type="region of interest" description="Disordered" evidence="1">
    <location>
        <begin position="505"/>
        <end position="560"/>
    </location>
</feature>
<evidence type="ECO:0000313" key="3">
    <source>
        <dbReference type="Proteomes" id="UP000295083"/>
    </source>
</evidence>
<protein>
    <recommendedName>
        <fullName evidence="4">Suppressor protein SRP40</fullName>
    </recommendedName>
</protein>
<dbReference type="SUPFAM" id="SSF54928">
    <property type="entry name" value="RNA-binding domain, RBD"/>
    <property type="match status" value="1"/>
</dbReference>
<comment type="caution">
    <text evidence="2">The sequence shown here is derived from an EMBL/GenBank/DDBJ whole genome shotgun (WGS) entry which is preliminary data.</text>
</comment>
<dbReference type="PANTHER" id="PTHR35711:SF1">
    <property type="entry name" value="ECTODERMAL, ISOFORM F"/>
    <property type="match status" value="1"/>
</dbReference>
<name>A0A4R8QDM2_9PEZI</name>
<reference evidence="2 3" key="1">
    <citation type="submission" date="2018-11" db="EMBL/GenBank/DDBJ databases">
        <title>Genome sequence and assembly of Colletotrichum spinosum.</title>
        <authorList>
            <person name="Gan P."/>
            <person name="Shirasu K."/>
        </authorList>
    </citation>
    <scope>NUCLEOTIDE SEQUENCE [LARGE SCALE GENOMIC DNA]</scope>
    <source>
        <strain evidence="2 3">CBS 515.97</strain>
    </source>
</reference>
<feature type="compositionally biased region" description="Acidic residues" evidence="1">
    <location>
        <begin position="320"/>
        <end position="335"/>
    </location>
</feature>
<feature type="compositionally biased region" description="Basic and acidic residues" evidence="1">
    <location>
        <begin position="120"/>
        <end position="133"/>
    </location>
</feature>
<evidence type="ECO:0000313" key="2">
    <source>
        <dbReference type="EMBL" id="TDZ31983.1"/>
    </source>
</evidence>
<proteinExistence type="predicted"/>
<dbReference type="Proteomes" id="UP000295083">
    <property type="component" value="Unassembled WGS sequence"/>
</dbReference>
<dbReference type="InterPro" id="IPR012677">
    <property type="entry name" value="Nucleotide-bd_a/b_plait_sf"/>
</dbReference>
<keyword evidence="3" id="KW-1185">Reference proteome</keyword>
<dbReference type="GO" id="GO:0003676">
    <property type="term" value="F:nucleic acid binding"/>
    <property type="evidence" value="ECO:0007669"/>
    <property type="project" value="InterPro"/>
</dbReference>
<evidence type="ECO:0008006" key="4">
    <source>
        <dbReference type="Google" id="ProtNLM"/>
    </source>
</evidence>
<feature type="compositionally biased region" description="Low complexity" evidence="1">
    <location>
        <begin position="365"/>
        <end position="379"/>
    </location>
</feature>
<dbReference type="Gene3D" id="3.30.70.330">
    <property type="match status" value="1"/>
</dbReference>
<feature type="region of interest" description="Disordered" evidence="1">
    <location>
        <begin position="575"/>
        <end position="600"/>
    </location>
</feature>
<feature type="compositionally biased region" description="Polar residues" evidence="1">
    <location>
        <begin position="415"/>
        <end position="424"/>
    </location>
</feature>
<sequence>MSTPSNPTTPAKTAEPSDASSGYTRLHITPFDQDLVKIVIPSAILPNARNFSYHTIETFPERRFGFVDLPEADAEKVMKRLNGAVLKGVKMRIDKARPQESYLPEPESEENGKKRKHKSKEKEERKKQKRDPNVVEGVVLHDRKVKRGWTVPEEAKIREKKNKKDKEKKDKKDKTKKREERSKYTDKEECLIKTKLPAKPTATKPADEDDNDDNERKKRQKKNKAREVVIHEFEKTTKFPTFLKATKPAPTEALTTEFVEGKGWVDAQGNVIESEKKRRTAGAPVPEDELPKKEKKKKVVKAPTPPPVDDDSTSSSGTSSEEDSSPEESSDEEESPLSPQKDSLAKTTKREPEASKPPPVEDDSTSSSGSSSEDSTSSDSDSDSDDEMEDAAKATAPAVPESPVTALKAADATRPRSSGSNVSLTIKIPPATPAKVHPLEALYKRAKPDDNSTPGPDTEAEPFSFFGGGDNDDLEEEEEVAASTSQLPMTPFSKQDFEWRNVRSAAPTPDTAHPNHTKPFWAIGHDDEEDEEDEETREEVEATLNAERNAGVDAGELGGDFQDWFWKNRSNLNKSWMKRRKTAAKEKRHRDNKSRASKAV</sequence>
<feature type="compositionally biased region" description="Acidic residues" evidence="1">
    <location>
        <begin position="380"/>
        <end position="389"/>
    </location>
</feature>
<dbReference type="AlphaFoldDB" id="A0A4R8QDM2"/>
<gene>
    <name evidence="2" type="ORF">C8035_v001048</name>
</gene>
<feature type="compositionally biased region" description="Basic and acidic residues" evidence="1">
    <location>
        <begin position="153"/>
        <end position="192"/>
    </location>
</feature>
<dbReference type="EMBL" id="QAPG01000089">
    <property type="protein sequence ID" value="TDZ31983.1"/>
    <property type="molecule type" value="Genomic_DNA"/>
</dbReference>
<feature type="compositionally biased region" description="Basic residues" evidence="1">
    <location>
        <begin position="576"/>
        <end position="600"/>
    </location>
</feature>
<feature type="region of interest" description="Disordered" evidence="1">
    <location>
        <begin position="97"/>
        <end position="230"/>
    </location>
</feature>
<feature type="compositionally biased region" description="Acidic residues" evidence="1">
    <location>
        <begin position="470"/>
        <end position="480"/>
    </location>
</feature>